<proteinExistence type="predicted"/>
<accession>A0A563DZX8</accession>
<sequence>MTTQFRTSPGSLMPNERLVSYDGNLLTGVRDRAASVLALVAVRTWPSAELNTLVRYLRTIVLPRLREETFSIHGEVGSEWVATAQANYERLSTLTARLERAEPAICPHLQLRHVVEEILRLLIGIDSCGEVFSSTAAF</sequence>
<organism evidence="1 2">
    <name type="scientific">Leekyejoonella antrihumi</name>
    <dbReference type="NCBI Taxonomy" id="1660198"/>
    <lineage>
        <taxon>Bacteria</taxon>
        <taxon>Bacillati</taxon>
        <taxon>Actinomycetota</taxon>
        <taxon>Actinomycetes</taxon>
        <taxon>Micrococcales</taxon>
        <taxon>Dermacoccaceae</taxon>
        <taxon>Leekyejoonella</taxon>
    </lineage>
</organism>
<dbReference type="Proteomes" id="UP000320244">
    <property type="component" value="Unassembled WGS sequence"/>
</dbReference>
<keyword evidence="2" id="KW-1185">Reference proteome</keyword>
<reference evidence="1 2" key="1">
    <citation type="submission" date="2019-05" db="EMBL/GenBank/DDBJ databases">
        <authorList>
            <person name="Lee S.D."/>
        </authorList>
    </citation>
    <scope>NUCLEOTIDE SEQUENCE [LARGE SCALE GENOMIC DNA]</scope>
    <source>
        <strain evidence="1 2">C5-26</strain>
    </source>
</reference>
<reference evidence="1 2" key="2">
    <citation type="submission" date="2019-08" db="EMBL/GenBank/DDBJ databases">
        <title>Jejuicoccus antrihumi gen. nov., sp. nov., a new member of the family Dermacoccaceae isolated from a cave.</title>
        <authorList>
            <person name="Schumann P."/>
            <person name="Kim I.S."/>
        </authorList>
    </citation>
    <scope>NUCLEOTIDE SEQUENCE [LARGE SCALE GENOMIC DNA]</scope>
    <source>
        <strain evidence="1 2">C5-26</strain>
    </source>
</reference>
<comment type="caution">
    <text evidence="1">The sequence shown here is derived from an EMBL/GenBank/DDBJ whole genome shotgun (WGS) entry which is preliminary data.</text>
</comment>
<evidence type="ECO:0000313" key="1">
    <source>
        <dbReference type="EMBL" id="TWP35830.1"/>
    </source>
</evidence>
<dbReference type="AlphaFoldDB" id="A0A563DZX8"/>
<protein>
    <submittedName>
        <fullName evidence="1">Uncharacterized protein</fullName>
    </submittedName>
</protein>
<name>A0A563DZX8_9MICO</name>
<evidence type="ECO:0000313" key="2">
    <source>
        <dbReference type="Proteomes" id="UP000320244"/>
    </source>
</evidence>
<dbReference type="EMBL" id="VCQV01000016">
    <property type="protein sequence ID" value="TWP35830.1"/>
    <property type="molecule type" value="Genomic_DNA"/>
</dbReference>
<gene>
    <name evidence="1" type="ORF">FGL98_12540</name>
</gene>